<proteinExistence type="predicted"/>
<evidence type="ECO:0000313" key="2">
    <source>
        <dbReference type="EMBL" id="RVW36669.1"/>
    </source>
</evidence>
<dbReference type="PANTHER" id="PTHR47935:SF1">
    <property type="entry name" value="PENTATRICOPEPTIDE REPEAT-CONTAINING PROTEIN MRL1, CHLOROPLASTIC"/>
    <property type="match status" value="1"/>
</dbReference>
<dbReference type="EMBL" id="QGNW01000130">
    <property type="protein sequence ID" value="RVW93210.1"/>
    <property type="molecule type" value="Genomic_DNA"/>
</dbReference>
<dbReference type="InterPro" id="IPR011990">
    <property type="entry name" value="TPR-like_helical_dom_sf"/>
</dbReference>
<evidence type="ECO:0000256" key="1">
    <source>
        <dbReference type="ARBA" id="ARBA00022737"/>
    </source>
</evidence>
<sequence>MSEGDYLLMLVGFKNALVPFHVSYHNKEVAYSSIKSLMQMFLSALIDVAGHAGKLDAAFEVIQEARIQGIPLGIVSYSSLMGACSNLGTVQDQLNPAAHQAKNWQKALELYVDIKSMKLNPTVSTMNALITALCKSISLP</sequence>
<dbReference type="Pfam" id="PF13812">
    <property type="entry name" value="PPR_3"/>
    <property type="match status" value="2"/>
</dbReference>
<dbReference type="Gene3D" id="1.25.40.10">
    <property type="entry name" value="Tetratricopeptide repeat domain"/>
    <property type="match status" value="1"/>
</dbReference>
<evidence type="ECO:0000313" key="4">
    <source>
        <dbReference type="Proteomes" id="UP000288805"/>
    </source>
</evidence>
<accession>A0A438I936</accession>
<dbReference type="Proteomes" id="UP000288805">
    <property type="component" value="Unassembled WGS sequence"/>
</dbReference>
<organism evidence="3 4">
    <name type="scientific">Vitis vinifera</name>
    <name type="common">Grape</name>
    <dbReference type="NCBI Taxonomy" id="29760"/>
    <lineage>
        <taxon>Eukaryota</taxon>
        <taxon>Viridiplantae</taxon>
        <taxon>Streptophyta</taxon>
        <taxon>Embryophyta</taxon>
        <taxon>Tracheophyta</taxon>
        <taxon>Spermatophyta</taxon>
        <taxon>Magnoliopsida</taxon>
        <taxon>eudicotyledons</taxon>
        <taxon>Gunneridae</taxon>
        <taxon>Pentapetalae</taxon>
        <taxon>rosids</taxon>
        <taxon>Vitales</taxon>
        <taxon>Vitaceae</taxon>
        <taxon>Viteae</taxon>
        <taxon>Vitis</taxon>
    </lineage>
</organism>
<dbReference type="InterPro" id="IPR002885">
    <property type="entry name" value="PPR_rpt"/>
</dbReference>
<dbReference type="EMBL" id="QGNW01001567">
    <property type="protein sequence ID" value="RVW36669.1"/>
    <property type="molecule type" value="Genomic_DNA"/>
</dbReference>
<dbReference type="PANTHER" id="PTHR47935">
    <property type="entry name" value="PENTATRICOPEPTIDE REPEAT-CONTAINING PROTEIN MRL1, CHLOROPLASTIC"/>
    <property type="match status" value="1"/>
</dbReference>
<evidence type="ECO:0000313" key="3">
    <source>
        <dbReference type="EMBL" id="RVW93210.1"/>
    </source>
</evidence>
<dbReference type="AlphaFoldDB" id="A0A438I936"/>
<name>A0A438I936_VITVI</name>
<comment type="caution">
    <text evidence="3">The sequence shown here is derived from an EMBL/GenBank/DDBJ whole genome shotgun (WGS) entry which is preliminary data.</text>
</comment>
<keyword evidence="1" id="KW-0677">Repeat</keyword>
<reference evidence="3 4" key="1">
    <citation type="journal article" date="2018" name="PLoS Genet.">
        <title>Population sequencing reveals clonal diversity and ancestral inbreeding in the grapevine cultivar Chardonnay.</title>
        <authorList>
            <person name="Roach M.J."/>
            <person name="Johnson D.L."/>
            <person name="Bohlmann J."/>
            <person name="van Vuuren H.J."/>
            <person name="Jones S.J."/>
            <person name="Pretorius I.S."/>
            <person name="Schmidt S.A."/>
            <person name="Borneman A.R."/>
        </authorList>
    </citation>
    <scope>NUCLEOTIDE SEQUENCE [LARGE SCALE GENOMIC DNA]</scope>
    <source>
        <strain evidence="4">cv. Chardonnay</strain>
        <strain evidence="3">I10V1</strain>
        <tissue evidence="3">Leaf</tissue>
    </source>
</reference>
<protein>
    <submittedName>
        <fullName evidence="3">Pentatricopeptide repeat-containing protein MRL1, chloroplastic</fullName>
    </submittedName>
</protein>
<gene>
    <name evidence="3" type="primary">MRL1_2</name>
    <name evidence="2" type="synonym">MRL1_0</name>
    <name evidence="3" type="ORF">CK203_022271</name>
    <name evidence="2" type="ORF">CK203_104656</name>
</gene>
<dbReference type="InterPro" id="IPR053303">
    <property type="entry name" value="Chloroplast_PPR"/>
</dbReference>